<dbReference type="AlphaFoldDB" id="A0A0J9TZH5"/>
<proteinExistence type="predicted"/>
<protein>
    <submittedName>
        <fullName evidence="1">Uncharacterized protein</fullName>
    </submittedName>
</protein>
<reference evidence="1 2" key="1">
    <citation type="submission" date="2011-09" db="EMBL/GenBank/DDBJ databases">
        <title>The Genome Sequence of Plasmodium vivax North Korean.</title>
        <authorList>
            <consortium name="The Broad Institute Genome Sequencing Platform"/>
            <consortium name="The Broad Institute Genome Sequencing Center for Infectious Disease"/>
            <person name="Neafsey D."/>
            <person name="Carlton J."/>
            <person name="Barnwell J."/>
            <person name="Collins W."/>
            <person name="Escalante A."/>
            <person name="Mullikin J."/>
            <person name="Saul A."/>
            <person name="Guigo R."/>
            <person name="Camara F."/>
            <person name="Young S.K."/>
            <person name="Zeng Q."/>
            <person name="Gargeya S."/>
            <person name="Fitzgerald M."/>
            <person name="Haas B."/>
            <person name="Abouelleil A."/>
            <person name="Alvarado L."/>
            <person name="Arachchi H.M."/>
            <person name="Berlin A."/>
            <person name="Brown A."/>
            <person name="Chapman S.B."/>
            <person name="Chen Z."/>
            <person name="Dunbar C."/>
            <person name="Freedman E."/>
            <person name="Gearin G."/>
            <person name="Gellesch M."/>
            <person name="Goldberg J."/>
            <person name="Griggs A."/>
            <person name="Gujja S."/>
            <person name="Heiman D."/>
            <person name="Howarth C."/>
            <person name="Larson L."/>
            <person name="Lui A."/>
            <person name="MacDonald P.J.P."/>
            <person name="Montmayeur A."/>
            <person name="Murphy C."/>
            <person name="Neiman D."/>
            <person name="Pearson M."/>
            <person name="Priest M."/>
            <person name="Roberts A."/>
            <person name="Saif S."/>
            <person name="Shea T."/>
            <person name="Shenoy N."/>
            <person name="Sisk P."/>
            <person name="Stolte C."/>
            <person name="Sykes S."/>
            <person name="Wortman J."/>
            <person name="Nusbaum C."/>
            <person name="Birren B."/>
        </authorList>
    </citation>
    <scope>NUCLEOTIDE SEQUENCE [LARGE SCALE GENOMIC DNA]</scope>
    <source>
        <strain evidence="1 2">North Korean</strain>
    </source>
</reference>
<feature type="non-terminal residue" evidence="1">
    <location>
        <position position="70"/>
    </location>
</feature>
<evidence type="ECO:0000313" key="2">
    <source>
        <dbReference type="Proteomes" id="UP000053239"/>
    </source>
</evidence>
<evidence type="ECO:0000313" key="1">
    <source>
        <dbReference type="EMBL" id="KNA00233.1"/>
    </source>
</evidence>
<dbReference type="Proteomes" id="UP000053239">
    <property type="component" value="Unassembled WGS sequence"/>
</dbReference>
<accession>A0A0J9TZH5</accession>
<name>A0A0J9TZH5_PLAVI</name>
<gene>
    <name evidence="1" type="ORF">PVNG_05401</name>
</gene>
<dbReference type="EMBL" id="KQ235342">
    <property type="protein sequence ID" value="KNA00233.1"/>
    <property type="molecule type" value="Genomic_DNA"/>
</dbReference>
<organism evidence="1 2">
    <name type="scientific">Plasmodium vivax North Korean</name>
    <dbReference type="NCBI Taxonomy" id="1035514"/>
    <lineage>
        <taxon>Eukaryota</taxon>
        <taxon>Sar</taxon>
        <taxon>Alveolata</taxon>
        <taxon>Apicomplexa</taxon>
        <taxon>Aconoidasida</taxon>
        <taxon>Haemosporida</taxon>
        <taxon>Plasmodiidae</taxon>
        <taxon>Plasmodium</taxon>
        <taxon>Plasmodium (Plasmodium)</taxon>
    </lineage>
</organism>
<sequence length="70" mass="8014">MSSVNFTPFRRKVTSDGGGCLEVYADIEGDIREKIAKLDKTNENGLFNQKCEEINKYLDDQKNIYGVCYQ</sequence>